<dbReference type="AlphaFoldDB" id="A0A5J6HDW0"/>
<reference evidence="2 3" key="1">
    <citation type="submission" date="2017-09" db="EMBL/GenBank/DDBJ databases">
        <authorList>
            <person name="Lee N."/>
            <person name="Cho B.-K."/>
        </authorList>
    </citation>
    <scope>NUCLEOTIDE SEQUENCE [LARGE SCALE GENOMIC DNA]</scope>
    <source>
        <strain evidence="2 3">ATCC 12461</strain>
    </source>
</reference>
<organism evidence="2 3">
    <name type="scientific">Streptomyces alboniger</name>
    <dbReference type="NCBI Taxonomy" id="132473"/>
    <lineage>
        <taxon>Bacteria</taxon>
        <taxon>Bacillati</taxon>
        <taxon>Actinomycetota</taxon>
        <taxon>Actinomycetes</taxon>
        <taxon>Kitasatosporales</taxon>
        <taxon>Streptomycetaceae</taxon>
        <taxon>Streptomyces</taxon>
        <taxon>Streptomyces aurantiacus group</taxon>
    </lineage>
</organism>
<sequence>MIRSTATSHADIGLGGHSKDEGPRRTPLAEQVLAWLITSRGRAAAITVDADGHVGDADGADAFIPPGEDRGGRAAVAEEAVGFVQEGLLVT</sequence>
<proteinExistence type="predicted"/>
<feature type="region of interest" description="Disordered" evidence="1">
    <location>
        <begin position="1"/>
        <end position="25"/>
    </location>
</feature>
<name>A0A5J6HDW0_STRAD</name>
<gene>
    <name evidence="2" type="ORF">CP975_02990</name>
</gene>
<dbReference type="KEGG" id="salw:CP975_02990"/>
<evidence type="ECO:0000256" key="1">
    <source>
        <dbReference type="SAM" id="MobiDB-lite"/>
    </source>
</evidence>
<dbReference type="RefSeq" id="WP_055530416.1">
    <property type="nucleotide sequence ID" value="NZ_CP023695.1"/>
</dbReference>
<evidence type="ECO:0000313" key="3">
    <source>
        <dbReference type="Proteomes" id="UP000326553"/>
    </source>
</evidence>
<protein>
    <submittedName>
        <fullName evidence="2">Uncharacterized protein</fullName>
    </submittedName>
</protein>
<dbReference type="Proteomes" id="UP000326553">
    <property type="component" value="Chromosome"/>
</dbReference>
<accession>A0A5J6HDW0</accession>
<dbReference type="EMBL" id="CP023695">
    <property type="protein sequence ID" value="QEV16603.1"/>
    <property type="molecule type" value="Genomic_DNA"/>
</dbReference>
<evidence type="ECO:0000313" key="2">
    <source>
        <dbReference type="EMBL" id="QEV16603.1"/>
    </source>
</evidence>
<keyword evidence="3" id="KW-1185">Reference proteome</keyword>
<dbReference type="OrthoDB" id="4557579at2"/>